<evidence type="ECO:0000256" key="2">
    <source>
        <dbReference type="ARBA" id="ARBA00005568"/>
    </source>
</evidence>
<comment type="cofactor">
    <cofactor evidence="1">
        <name>Mg(2+)</name>
        <dbReference type="ChEBI" id="CHEBI:18420"/>
    </cofactor>
</comment>
<reference evidence="8 9" key="1">
    <citation type="submission" date="2019-06" db="EMBL/GenBank/DDBJ databases">
        <title>Genomic Encyclopedia of Type Strains, Phase IV (KMG-V): Genome sequencing to study the core and pangenomes of soil and plant-associated prokaryotes.</title>
        <authorList>
            <person name="Whitman W."/>
        </authorList>
    </citation>
    <scope>NUCLEOTIDE SEQUENCE [LARGE SCALE GENOMIC DNA]</scope>
    <source>
        <strain evidence="8 9">BR 12005</strain>
    </source>
</reference>
<dbReference type="Gene3D" id="3.20.20.60">
    <property type="entry name" value="Phosphoenolpyruvate-binding domains"/>
    <property type="match status" value="1"/>
</dbReference>
<sequence>MATTARPRRSALYMPGSNARALEKAKGLEADVLILDLEDAVAPDAKDLARDQVLAAVAAGGFGRREVLIRVNGLDTPWGHADLAAAARSGAHGVLIPKVESAEAVRQADRLLAAHGAAPGTPNGLPLWVMMETALGMLNAKEIASASPRLAGLVLGTSDLAKELHAHHTPLRLPMITALGLCLLAARAHGLAILDGVHLDLDDDAGLEASCRQGVELGFDGKTLIHPRQLAAANAAFAPDAASLDRARRVIAAHAEAMAQGKAVVLVDGRLVEALHVAEAHRLVTLAAAIRAPDQTGLDSIRSGFPL</sequence>
<evidence type="ECO:0000256" key="5">
    <source>
        <dbReference type="PIRSR" id="PIRSR015582-1"/>
    </source>
</evidence>
<dbReference type="RefSeq" id="WP_145611297.1">
    <property type="nucleotide sequence ID" value="NZ_JARPAF010000002.1"/>
</dbReference>
<dbReference type="PANTHER" id="PTHR32308:SF10">
    <property type="entry name" value="CITRATE LYASE SUBUNIT BETA"/>
    <property type="match status" value="1"/>
</dbReference>
<dbReference type="GO" id="GO:0000287">
    <property type="term" value="F:magnesium ion binding"/>
    <property type="evidence" value="ECO:0007669"/>
    <property type="project" value="TreeGrafter"/>
</dbReference>
<dbReference type="InterPro" id="IPR040442">
    <property type="entry name" value="Pyrv_kinase-like_dom_sf"/>
</dbReference>
<dbReference type="PANTHER" id="PTHR32308">
    <property type="entry name" value="LYASE BETA SUBUNIT, PUTATIVE (AFU_ORTHOLOGUE AFUA_4G13030)-RELATED"/>
    <property type="match status" value="1"/>
</dbReference>
<name>A0A560JRK6_9PROT</name>
<dbReference type="AlphaFoldDB" id="A0A560JRK6"/>
<feature type="binding site" evidence="6">
    <location>
        <position position="132"/>
    </location>
    <ligand>
        <name>Mg(2+)</name>
        <dbReference type="ChEBI" id="CHEBI:18420"/>
    </ligand>
</feature>
<evidence type="ECO:0000313" key="9">
    <source>
        <dbReference type="Proteomes" id="UP000320516"/>
    </source>
</evidence>
<comment type="similarity">
    <text evidence="2">Belongs to the HpcH/HpaI aldolase family.</text>
</comment>
<feature type="binding site" evidence="5">
    <location>
        <position position="70"/>
    </location>
    <ligand>
        <name>substrate</name>
    </ligand>
</feature>
<dbReference type="GO" id="GO:0016829">
    <property type="term" value="F:lyase activity"/>
    <property type="evidence" value="ECO:0007669"/>
    <property type="project" value="UniProtKB-KW"/>
</dbReference>
<evidence type="ECO:0000256" key="3">
    <source>
        <dbReference type="ARBA" id="ARBA00022723"/>
    </source>
</evidence>
<feature type="domain" description="HpcH/HpaI aldolase/citrate lyase" evidence="7">
    <location>
        <begin position="9"/>
        <end position="227"/>
    </location>
</feature>
<evidence type="ECO:0000313" key="8">
    <source>
        <dbReference type="EMBL" id="TWB73249.1"/>
    </source>
</evidence>
<proteinExistence type="inferred from homology"/>
<evidence type="ECO:0000256" key="4">
    <source>
        <dbReference type="ARBA" id="ARBA00022842"/>
    </source>
</evidence>
<dbReference type="GO" id="GO:0006107">
    <property type="term" value="P:oxaloacetate metabolic process"/>
    <property type="evidence" value="ECO:0007669"/>
    <property type="project" value="TreeGrafter"/>
</dbReference>
<dbReference type="PIRSF" id="PIRSF015582">
    <property type="entry name" value="Cit_lyase_B"/>
    <property type="match status" value="1"/>
</dbReference>
<evidence type="ECO:0000256" key="6">
    <source>
        <dbReference type="PIRSR" id="PIRSR015582-2"/>
    </source>
</evidence>
<evidence type="ECO:0000259" key="7">
    <source>
        <dbReference type="Pfam" id="PF03328"/>
    </source>
</evidence>
<organism evidence="8 9">
    <name type="scientific">Nitrospirillum amazonense</name>
    <dbReference type="NCBI Taxonomy" id="28077"/>
    <lineage>
        <taxon>Bacteria</taxon>
        <taxon>Pseudomonadati</taxon>
        <taxon>Pseudomonadota</taxon>
        <taxon>Alphaproteobacteria</taxon>
        <taxon>Rhodospirillales</taxon>
        <taxon>Azospirillaceae</taxon>
        <taxon>Nitrospirillum</taxon>
    </lineage>
</organism>
<dbReference type="SUPFAM" id="SSF51621">
    <property type="entry name" value="Phosphoenolpyruvate/pyruvate domain"/>
    <property type="match status" value="1"/>
</dbReference>
<comment type="caution">
    <text evidence="8">The sequence shown here is derived from an EMBL/GenBank/DDBJ whole genome shotgun (WGS) entry which is preliminary data.</text>
</comment>
<dbReference type="InterPro" id="IPR005000">
    <property type="entry name" value="Aldolase/citrate-lyase_domain"/>
</dbReference>
<feature type="binding site" evidence="6">
    <location>
        <position position="159"/>
    </location>
    <ligand>
        <name>Mg(2+)</name>
        <dbReference type="ChEBI" id="CHEBI:18420"/>
    </ligand>
</feature>
<dbReference type="InterPro" id="IPR011206">
    <property type="entry name" value="Citrate_lyase_beta/mcl1/mcl2"/>
</dbReference>
<dbReference type="EMBL" id="VITV01000005">
    <property type="protein sequence ID" value="TWB73249.1"/>
    <property type="molecule type" value="Genomic_DNA"/>
</dbReference>
<gene>
    <name evidence="8" type="ORF">FBZ87_105169</name>
</gene>
<evidence type="ECO:0000256" key="1">
    <source>
        <dbReference type="ARBA" id="ARBA00001946"/>
    </source>
</evidence>
<protein>
    <submittedName>
        <fullName evidence="8">Citrate lyase subunit beta/citryl-CoA lyase</fullName>
    </submittedName>
</protein>
<dbReference type="Proteomes" id="UP000320516">
    <property type="component" value="Unassembled WGS sequence"/>
</dbReference>
<keyword evidence="4 6" id="KW-0460">Magnesium</keyword>
<dbReference type="Pfam" id="PF03328">
    <property type="entry name" value="HpcH_HpaI"/>
    <property type="match status" value="1"/>
</dbReference>
<keyword evidence="3 6" id="KW-0479">Metal-binding</keyword>
<feature type="binding site" evidence="5">
    <location>
        <position position="132"/>
    </location>
    <ligand>
        <name>substrate</name>
    </ligand>
</feature>
<keyword evidence="8" id="KW-0456">Lyase</keyword>
<accession>A0A560JRK6</accession>
<dbReference type="InterPro" id="IPR015813">
    <property type="entry name" value="Pyrv/PenolPyrv_kinase-like_dom"/>
</dbReference>